<evidence type="ECO:0000313" key="4">
    <source>
        <dbReference type="EMBL" id="KAL1132291.1"/>
    </source>
</evidence>
<feature type="region of interest" description="Disordered" evidence="2">
    <location>
        <begin position="449"/>
        <end position="504"/>
    </location>
</feature>
<dbReference type="PROSITE" id="PS50181">
    <property type="entry name" value="FBOX"/>
    <property type="match status" value="1"/>
</dbReference>
<dbReference type="EMBL" id="JBFDAA010000005">
    <property type="protein sequence ID" value="KAL1132291.1"/>
    <property type="molecule type" value="Genomic_DNA"/>
</dbReference>
<dbReference type="AlphaFoldDB" id="A0ABD0YMD9"/>
<feature type="compositionally biased region" description="Polar residues" evidence="2">
    <location>
        <begin position="30"/>
        <end position="43"/>
    </location>
</feature>
<proteinExistence type="predicted"/>
<protein>
    <recommendedName>
        <fullName evidence="3">F-box domain-containing protein</fullName>
    </recommendedName>
</protein>
<keyword evidence="5" id="KW-1185">Reference proteome</keyword>
<dbReference type="SUPFAM" id="SSF81383">
    <property type="entry name" value="F-box domain"/>
    <property type="match status" value="1"/>
</dbReference>
<dbReference type="InterPro" id="IPR001810">
    <property type="entry name" value="F-box_dom"/>
</dbReference>
<feature type="compositionally biased region" description="Polar residues" evidence="2">
    <location>
        <begin position="284"/>
        <end position="293"/>
    </location>
</feature>
<feature type="domain" description="F-box" evidence="3">
    <location>
        <begin position="75"/>
        <end position="123"/>
    </location>
</feature>
<feature type="coiled-coil region" evidence="1">
    <location>
        <begin position="307"/>
        <end position="334"/>
    </location>
</feature>
<evidence type="ECO:0000313" key="5">
    <source>
        <dbReference type="Proteomes" id="UP001558652"/>
    </source>
</evidence>
<dbReference type="Gene3D" id="1.20.1280.50">
    <property type="match status" value="1"/>
</dbReference>
<gene>
    <name evidence="4" type="ORF">AAG570_010248</name>
</gene>
<evidence type="ECO:0000256" key="1">
    <source>
        <dbReference type="SAM" id="Coils"/>
    </source>
</evidence>
<dbReference type="Proteomes" id="UP001558652">
    <property type="component" value="Unassembled WGS sequence"/>
</dbReference>
<feature type="compositionally biased region" description="Low complexity" evidence="2">
    <location>
        <begin position="451"/>
        <end position="466"/>
    </location>
</feature>
<dbReference type="SMART" id="SM00256">
    <property type="entry name" value="FBOX"/>
    <property type="match status" value="1"/>
</dbReference>
<dbReference type="InterPro" id="IPR036047">
    <property type="entry name" value="F-box-like_dom_sf"/>
</dbReference>
<feature type="region of interest" description="Disordered" evidence="2">
    <location>
        <begin position="1"/>
        <end position="68"/>
    </location>
</feature>
<feature type="region of interest" description="Disordered" evidence="2">
    <location>
        <begin position="257"/>
        <end position="293"/>
    </location>
</feature>
<dbReference type="Pfam" id="PF12937">
    <property type="entry name" value="F-box-like"/>
    <property type="match status" value="1"/>
</dbReference>
<feature type="compositionally biased region" description="Basic and acidic residues" evidence="2">
    <location>
        <begin position="268"/>
        <end position="283"/>
    </location>
</feature>
<accession>A0ABD0YMD9</accession>
<dbReference type="CDD" id="cd22100">
    <property type="entry name" value="F-box_FBXO28"/>
    <property type="match status" value="1"/>
</dbReference>
<sequence length="524" mass="58743">MVSTRQSCSSAAGVDHSVTDSGGSCGGSVKTRQSANNNSTHQHNPPPQPQPPPLPALGQHWHDPALAPPPNYPSKVHFLDLPQEIFDKIFSYIGYKSVSQLRLVCRQLDRISSSILNSTFQRLQTQMLQRFQGIKSKMPRRESARRNHPLACESDIIETLHMRLTLLQMSFGKHIERKHCCFFAGEILDEVYRILHYIKVTPKLARPYRVTDELFDLSTMAMEYFKERIEPTLPEISYFGTDFLDFTSGLPTTTNKTWMLDSPPHTSVKTEYESPGSNDERPIETTSPQPQSNTVLRKRISKIKQGMKKYNSQLTLMKRELRTCKNKLADQQKQFLEFASRMDEHDKKNEESSRKFSTLLQELNKCKTELQYWRSKFPHSSLCVSCGKVISGNGGNGGGGSLPTEELPSRSSTSFSGHQIAAMPGSLEDPQPSTSSSLAIPSAVEVADLVQSQTSTQSSTAQVSSYTEDKDAHHHHEETAGAALRANHQPTKRKSAVYSEDALSAPIYSKKTKKTVLKLRSKRS</sequence>
<evidence type="ECO:0000256" key="2">
    <source>
        <dbReference type="SAM" id="MobiDB-lite"/>
    </source>
</evidence>
<dbReference type="PANTHER" id="PTHR13252:SF1">
    <property type="entry name" value="DAMPENED, ISOFORM A"/>
    <property type="match status" value="1"/>
</dbReference>
<dbReference type="InterPro" id="IPR039719">
    <property type="entry name" value="FBXO28"/>
</dbReference>
<feature type="compositionally biased region" description="Polar residues" evidence="2">
    <location>
        <begin position="1"/>
        <end position="10"/>
    </location>
</feature>
<feature type="compositionally biased region" description="Pro residues" evidence="2">
    <location>
        <begin position="44"/>
        <end position="55"/>
    </location>
</feature>
<evidence type="ECO:0000259" key="3">
    <source>
        <dbReference type="PROSITE" id="PS50181"/>
    </source>
</evidence>
<dbReference type="PANTHER" id="PTHR13252">
    <property type="entry name" value="F-BOX ONLY PROTEIN 28"/>
    <property type="match status" value="1"/>
</dbReference>
<organism evidence="4 5">
    <name type="scientific">Ranatra chinensis</name>
    <dbReference type="NCBI Taxonomy" id="642074"/>
    <lineage>
        <taxon>Eukaryota</taxon>
        <taxon>Metazoa</taxon>
        <taxon>Ecdysozoa</taxon>
        <taxon>Arthropoda</taxon>
        <taxon>Hexapoda</taxon>
        <taxon>Insecta</taxon>
        <taxon>Pterygota</taxon>
        <taxon>Neoptera</taxon>
        <taxon>Paraneoptera</taxon>
        <taxon>Hemiptera</taxon>
        <taxon>Heteroptera</taxon>
        <taxon>Panheteroptera</taxon>
        <taxon>Nepomorpha</taxon>
        <taxon>Nepidae</taxon>
        <taxon>Ranatrinae</taxon>
        <taxon>Ranatra</taxon>
    </lineage>
</organism>
<keyword evidence="1" id="KW-0175">Coiled coil</keyword>
<feature type="compositionally biased region" description="Basic and acidic residues" evidence="2">
    <location>
        <begin position="467"/>
        <end position="479"/>
    </location>
</feature>
<feature type="region of interest" description="Disordered" evidence="2">
    <location>
        <begin position="394"/>
        <end position="437"/>
    </location>
</feature>
<comment type="caution">
    <text evidence="4">The sequence shown here is derived from an EMBL/GenBank/DDBJ whole genome shotgun (WGS) entry which is preliminary data.</text>
</comment>
<name>A0ABD0YMD9_9HEMI</name>
<reference evidence="4 5" key="1">
    <citation type="submission" date="2024-07" db="EMBL/GenBank/DDBJ databases">
        <title>Chromosome-level genome assembly of the water stick insect Ranatra chinensis (Heteroptera: Nepidae).</title>
        <authorList>
            <person name="Liu X."/>
        </authorList>
    </citation>
    <scope>NUCLEOTIDE SEQUENCE [LARGE SCALE GENOMIC DNA]</scope>
    <source>
        <strain evidence="4">Cailab_2021Rc</strain>
        <tissue evidence="4">Muscle</tissue>
    </source>
</reference>